<dbReference type="GO" id="GO:0000447">
    <property type="term" value="P:endonucleolytic cleavage in ITS1 to separate SSU-rRNA from 5.8S rRNA and LSU-rRNA from tricistronic rRNA transcript (SSU-rRNA, 5.8S rRNA, LSU-rRNA)"/>
    <property type="evidence" value="ECO:0007669"/>
    <property type="project" value="TreeGrafter"/>
</dbReference>
<sequence>MTQLMNKLAHEGPEAKCYITCGSLREQPAAEVSNRRPHSTISGHVYNQQVDLLLPDEVCELVQQKLDEHVKPLQYHRIFMSLKDIVEKDFYNKYIRQGNILLLSDGRIDVDNVYCLYDGFLYLFLKKDTYEKAGLAGKKAAFGGRKKERWVVEYNLRQPHMLHGRPAFDRLVWSFTNVLKEQKAWLFCDLNQGALNTLSTASDAATVSGLTVPTTLRTATPSIMRVNHAIKLATFNHSIPQKTTSEYDRAVFYDWAYTFHEWLALASINADRVHSTQFIDPLLSRYGVPTDTPGEQEAAVGKLAKITWRGFIPAAYVSKIFGVLREHVPADQWFSMTVHGFQNAPISWKGRQHSVVGGGMGGENLYTILKLAAAVTDDQLDETADVVMEGTEGDLGSKEAPPSSKYIMWEVVGGRDEHS</sequence>
<dbReference type="InterPro" id="IPR013893">
    <property type="entry name" value="RNase_P_Rpp40"/>
</dbReference>
<dbReference type="GO" id="GO:0000172">
    <property type="term" value="C:ribonuclease MRP complex"/>
    <property type="evidence" value="ECO:0007669"/>
    <property type="project" value="TreeGrafter"/>
</dbReference>
<protein>
    <submittedName>
        <fullName evidence="1">Uncharacterized protein</fullName>
    </submittedName>
</protein>
<dbReference type="GO" id="GO:0030681">
    <property type="term" value="C:multimeric ribonuclease P complex"/>
    <property type="evidence" value="ECO:0007669"/>
    <property type="project" value="TreeGrafter"/>
</dbReference>
<dbReference type="GO" id="GO:0004526">
    <property type="term" value="F:ribonuclease P activity"/>
    <property type="evidence" value="ECO:0007669"/>
    <property type="project" value="TreeGrafter"/>
</dbReference>
<dbReference type="PANTHER" id="PTHR15396:SF1">
    <property type="entry name" value="RIBONUCLEASE P PROTEIN SUBUNIT P40"/>
    <property type="match status" value="1"/>
</dbReference>
<accession>A0AAV9U7V8</accession>
<dbReference type="EMBL" id="JAVHNQ010000012">
    <property type="protein sequence ID" value="KAK6335563.1"/>
    <property type="molecule type" value="Genomic_DNA"/>
</dbReference>
<dbReference type="AlphaFoldDB" id="A0AAV9U7V8"/>
<evidence type="ECO:0000313" key="2">
    <source>
        <dbReference type="Proteomes" id="UP001375240"/>
    </source>
</evidence>
<dbReference type="GO" id="GO:0000171">
    <property type="term" value="F:ribonuclease MRP activity"/>
    <property type="evidence" value="ECO:0007669"/>
    <property type="project" value="TreeGrafter"/>
</dbReference>
<organism evidence="1 2">
    <name type="scientific">Orbilia brochopaga</name>
    <dbReference type="NCBI Taxonomy" id="3140254"/>
    <lineage>
        <taxon>Eukaryota</taxon>
        <taxon>Fungi</taxon>
        <taxon>Dikarya</taxon>
        <taxon>Ascomycota</taxon>
        <taxon>Pezizomycotina</taxon>
        <taxon>Orbiliomycetes</taxon>
        <taxon>Orbiliales</taxon>
        <taxon>Orbiliaceae</taxon>
        <taxon>Orbilia</taxon>
    </lineage>
</organism>
<proteinExistence type="predicted"/>
<keyword evidence="2" id="KW-1185">Reference proteome</keyword>
<comment type="caution">
    <text evidence="1">The sequence shown here is derived from an EMBL/GenBank/DDBJ whole genome shotgun (WGS) entry which is preliminary data.</text>
</comment>
<dbReference type="Proteomes" id="UP001375240">
    <property type="component" value="Unassembled WGS sequence"/>
</dbReference>
<gene>
    <name evidence="1" type="ORF">TWF696_002334</name>
</gene>
<dbReference type="GO" id="GO:0001682">
    <property type="term" value="P:tRNA 5'-leader removal"/>
    <property type="evidence" value="ECO:0007669"/>
    <property type="project" value="InterPro"/>
</dbReference>
<evidence type="ECO:0000313" key="1">
    <source>
        <dbReference type="EMBL" id="KAK6335563.1"/>
    </source>
</evidence>
<dbReference type="PANTHER" id="PTHR15396">
    <property type="entry name" value="RIBONUCLEASE P PROTEIN SUBUNIT P40"/>
    <property type="match status" value="1"/>
</dbReference>
<name>A0AAV9U7V8_9PEZI</name>
<reference evidence="1 2" key="1">
    <citation type="submission" date="2019-10" db="EMBL/GenBank/DDBJ databases">
        <authorList>
            <person name="Palmer J.M."/>
        </authorList>
    </citation>
    <scope>NUCLEOTIDE SEQUENCE [LARGE SCALE GENOMIC DNA]</scope>
    <source>
        <strain evidence="1 2">TWF696</strain>
    </source>
</reference>
<dbReference type="Pfam" id="PF08584">
    <property type="entry name" value="Ribonuc_P_40"/>
    <property type="match status" value="1"/>
</dbReference>